<dbReference type="Pfam" id="PF13843">
    <property type="entry name" value="DDE_Tnp_1_7"/>
    <property type="match status" value="1"/>
</dbReference>
<proteinExistence type="predicted"/>
<accession>A0A2P4XER5</accession>
<protein>
    <submittedName>
        <fullName evidence="2">Transposase</fullName>
    </submittedName>
</protein>
<name>A0A2P4XER5_9STRA</name>
<evidence type="ECO:0000259" key="1">
    <source>
        <dbReference type="Pfam" id="PF13843"/>
    </source>
</evidence>
<organism evidence="2 3">
    <name type="scientific">Phytophthora palmivora</name>
    <dbReference type="NCBI Taxonomy" id="4796"/>
    <lineage>
        <taxon>Eukaryota</taxon>
        <taxon>Sar</taxon>
        <taxon>Stramenopiles</taxon>
        <taxon>Oomycota</taxon>
        <taxon>Peronosporomycetes</taxon>
        <taxon>Peronosporales</taxon>
        <taxon>Peronosporaceae</taxon>
        <taxon>Phytophthora</taxon>
    </lineage>
</organism>
<gene>
    <name evidence="2" type="ORF">PHPALM_20488</name>
</gene>
<dbReference type="PANTHER" id="PTHR46599:SF3">
    <property type="entry name" value="PIGGYBAC TRANSPOSABLE ELEMENT-DERIVED PROTEIN 4"/>
    <property type="match status" value="1"/>
</dbReference>
<dbReference type="PANTHER" id="PTHR46599">
    <property type="entry name" value="PIGGYBAC TRANSPOSABLE ELEMENT-DERIVED PROTEIN 4"/>
    <property type="match status" value="1"/>
</dbReference>
<evidence type="ECO:0000313" key="2">
    <source>
        <dbReference type="EMBL" id="POM64041.1"/>
    </source>
</evidence>
<dbReference type="Proteomes" id="UP000237271">
    <property type="component" value="Unassembled WGS sequence"/>
</dbReference>
<dbReference type="EMBL" id="NCKW01011212">
    <property type="protein sequence ID" value="POM64041.1"/>
    <property type="molecule type" value="Genomic_DNA"/>
</dbReference>
<feature type="domain" description="PiggyBac transposable element-derived protein" evidence="1">
    <location>
        <begin position="104"/>
        <end position="249"/>
    </location>
</feature>
<reference evidence="2 3" key="1">
    <citation type="journal article" date="2017" name="Genome Biol. Evol.">
        <title>Phytophthora megakarya and P. palmivora, closely related causal agents of cacao black pod rot, underwent increases in genome sizes and gene numbers by different mechanisms.</title>
        <authorList>
            <person name="Ali S.S."/>
            <person name="Shao J."/>
            <person name="Lary D.J."/>
            <person name="Kronmiller B."/>
            <person name="Shen D."/>
            <person name="Strem M.D."/>
            <person name="Amoako-Attah I."/>
            <person name="Akrofi A.Y."/>
            <person name="Begoude B.A."/>
            <person name="Ten Hoopen G.M."/>
            <person name="Coulibaly K."/>
            <person name="Kebe B.I."/>
            <person name="Melnick R.L."/>
            <person name="Guiltinan M.J."/>
            <person name="Tyler B.M."/>
            <person name="Meinhardt L.W."/>
            <person name="Bailey B.A."/>
        </authorList>
    </citation>
    <scope>NUCLEOTIDE SEQUENCE [LARGE SCALE GENOMIC DNA]</scope>
    <source>
        <strain evidence="3">sbr112.9</strain>
    </source>
</reference>
<keyword evidence="3" id="KW-1185">Reference proteome</keyword>
<dbReference type="AlphaFoldDB" id="A0A2P4XER5"/>
<comment type="caution">
    <text evidence="2">The sequence shown here is derived from an EMBL/GenBank/DDBJ whole genome shotgun (WGS) entry which is preliminary data.</text>
</comment>
<sequence>MYFRSTITSTCCTVSEYLVDRACRFVKGLYQVRWLDTQFQSQVECMILSMIQRGNTNYKPLHGRATGPGISRLCAVKQGEVVQIDGSSDALEDLTSLNLSTYTNQDPAAKVRPLLNLLKSTVKVSVACRSKYGKPLIVYNPLKPGGKYNFRICMLCCATTWISLNFRLHCARTITDRLAGVTTADEAQALSDEISETSVIPQCVLEVVEPVYGAHRIVNSGNHNTSVQLLEVLRVDGLYSRGTVRKSSAQTGASEVASLHSPVITNYCLLHGVCLCQIVHAFSPKVYTCPQVTWTYWEKYHRYDLTPKLFSNKDKDI</sequence>
<evidence type="ECO:0000313" key="3">
    <source>
        <dbReference type="Proteomes" id="UP000237271"/>
    </source>
</evidence>
<dbReference type="InterPro" id="IPR029526">
    <property type="entry name" value="PGBD"/>
</dbReference>